<dbReference type="HAMAP" id="MF_01400">
    <property type="entry name" value="MsrB"/>
    <property type="match status" value="1"/>
</dbReference>
<dbReference type="PROSITE" id="PS51790">
    <property type="entry name" value="MSRB"/>
    <property type="match status" value="1"/>
</dbReference>
<dbReference type="GO" id="GO:0033743">
    <property type="term" value="F:peptide-methionine (R)-S-oxide reductase activity"/>
    <property type="evidence" value="ECO:0007669"/>
    <property type="project" value="UniProtKB-UniRule"/>
</dbReference>
<dbReference type="InterPro" id="IPR011057">
    <property type="entry name" value="Mss4-like_sf"/>
</dbReference>
<dbReference type="FunFam" id="2.170.150.20:FF:000003">
    <property type="entry name" value="Peptide methionine sulfoxide reductase MsrB"/>
    <property type="match status" value="1"/>
</dbReference>
<evidence type="ECO:0000256" key="1">
    <source>
        <dbReference type="ARBA" id="ARBA00008076"/>
    </source>
</evidence>
<reference evidence="12 13" key="1">
    <citation type="journal article" date="2015" name="Microbiome">
        <title>Genomic resolution of linkages in carbon, nitrogen, and sulfur cycling among widespread estuary sediment bacteria.</title>
        <authorList>
            <person name="Baker B.J."/>
            <person name="Lazar C.S."/>
            <person name="Teske A.P."/>
            <person name="Dick G.J."/>
        </authorList>
    </citation>
    <scope>NUCLEOTIDE SEQUENCE [LARGE SCALE GENOMIC DNA]</scope>
    <source>
        <strain evidence="12">SM1_77</strain>
    </source>
</reference>
<evidence type="ECO:0000259" key="11">
    <source>
        <dbReference type="PROSITE" id="PS51790"/>
    </source>
</evidence>
<name>A0A0S8JZL0_UNCW3</name>
<dbReference type="Pfam" id="PF01625">
    <property type="entry name" value="PMSR"/>
    <property type="match status" value="1"/>
</dbReference>
<dbReference type="GO" id="GO:0008113">
    <property type="term" value="F:peptide-methionine (S)-S-oxide reductase activity"/>
    <property type="evidence" value="ECO:0007669"/>
    <property type="project" value="UniProtKB-UniRule"/>
</dbReference>
<dbReference type="Pfam" id="PF01641">
    <property type="entry name" value="SelR"/>
    <property type="match status" value="1"/>
</dbReference>
<proteinExistence type="inferred from homology"/>
<accession>A0A0S8JZL0</accession>
<evidence type="ECO:0000256" key="3">
    <source>
        <dbReference type="ARBA" id="ARBA00023002"/>
    </source>
</evidence>
<dbReference type="PANTHER" id="PTHR10173:SF59">
    <property type="entry name" value="PEPTIDE METHIONINE SULFOXIDE REDUCTASE MSRA_MSRB"/>
    <property type="match status" value="1"/>
</dbReference>
<comment type="similarity">
    <text evidence="1">In the C-terminal section; belongs to the MsrB Met sulfoxide reductase family.</text>
</comment>
<dbReference type="PANTHER" id="PTHR10173">
    <property type="entry name" value="METHIONINE SULFOXIDE REDUCTASE"/>
    <property type="match status" value="1"/>
</dbReference>
<feature type="active site" evidence="10">
    <location>
        <position position="15"/>
    </location>
</feature>
<comment type="function">
    <text evidence="5 10">Has an important function as a repair enzyme for proteins that have been inactivated by oxidation. Catalyzes the reversible oxidation-reduction of methionine sulfoxide in proteins to methionine.</text>
</comment>
<evidence type="ECO:0000256" key="5">
    <source>
        <dbReference type="ARBA" id="ARBA00024679"/>
    </source>
</evidence>
<dbReference type="Proteomes" id="UP000050975">
    <property type="component" value="Unassembled WGS sequence"/>
</dbReference>
<comment type="catalytic activity">
    <reaction evidence="6 10">
        <text>L-methionyl-[protein] + [thioredoxin]-disulfide + H2O = L-methionyl-(S)-S-oxide-[protein] + [thioredoxin]-dithiol</text>
        <dbReference type="Rhea" id="RHEA:14217"/>
        <dbReference type="Rhea" id="RHEA-COMP:10698"/>
        <dbReference type="Rhea" id="RHEA-COMP:10700"/>
        <dbReference type="Rhea" id="RHEA-COMP:12313"/>
        <dbReference type="Rhea" id="RHEA-COMP:12315"/>
        <dbReference type="ChEBI" id="CHEBI:15377"/>
        <dbReference type="ChEBI" id="CHEBI:16044"/>
        <dbReference type="ChEBI" id="CHEBI:29950"/>
        <dbReference type="ChEBI" id="CHEBI:44120"/>
        <dbReference type="ChEBI" id="CHEBI:50058"/>
        <dbReference type="EC" id="1.8.4.11"/>
    </reaction>
</comment>
<keyword evidence="3 9" id="KW-0560">Oxidoreductase</keyword>
<protein>
    <recommendedName>
        <fullName evidence="9 10">Multifunctional fusion protein</fullName>
    </recommendedName>
    <domain>
        <recommendedName>
            <fullName evidence="10">Peptide methionine sulfoxide reductase MsrA</fullName>
            <shortName evidence="10">Protein-methionine-S-oxide reductase</shortName>
            <ecNumber evidence="10">1.8.4.11</ecNumber>
        </recommendedName>
        <alternativeName>
            <fullName evidence="10">Peptide-methionine (S)-S-oxide reductase</fullName>
            <shortName evidence="10">Peptide Met(O) reductase</shortName>
        </alternativeName>
    </domain>
    <domain>
        <recommendedName>
            <fullName evidence="9">Peptide methionine sulfoxide reductase MsrB</fullName>
            <ecNumber evidence="9">1.8.4.12</ecNumber>
        </recommendedName>
        <alternativeName>
            <fullName evidence="9">Peptide-methionine (R)-S-oxide reductase</fullName>
        </alternativeName>
    </domain>
</protein>
<evidence type="ECO:0000256" key="9">
    <source>
        <dbReference type="HAMAP-Rule" id="MF_01400"/>
    </source>
</evidence>
<dbReference type="Gene3D" id="2.170.150.20">
    <property type="entry name" value="Peptide methionine sulfoxide reductase"/>
    <property type="match status" value="1"/>
</dbReference>
<evidence type="ECO:0000313" key="13">
    <source>
        <dbReference type="Proteomes" id="UP000050975"/>
    </source>
</evidence>
<evidence type="ECO:0000256" key="2">
    <source>
        <dbReference type="ARBA" id="ARBA00011017"/>
    </source>
</evidence>
<dbReference type="EC" id="1.8.4.12" evidence="9"/>
<dbReference type="SUPFAM" id="SSF51316">
    <property type="entry name" value="Mss4-like"/>
    <property type="match status" value="1"/>
</dbReference>
<feature type="active site" description="Nucleophile" evidence="9">
    <location>
        <position position="306"/>
    </location>
</feature>
<sequence>MNEGKYEKATFAGGCFWCMEPPFENLDGVVKVVPGYTGGSKDNPTYDEVSRGSSGHLEAVQITYDPGKVSYIKLVDIFWTQIDPTDEGGQFVDRGSQYQTAIFYHNGEQKRIAEESKAELEKSGRYDKPIVTEIRKYGKFYEAEDYHQDFYKKSPDRYKNYKFFSGREQYLERIWGDEKKKEPEEKEQSYEKPSDKEIQESLTPMQYKVTQQCGTEPPFQNEFWDNKREGIYVDVVSGEPLFSSRDKYDSGTGWPSFFKPIDKRRIMEKADSSHGIVRTEVRSKSGDSHLGHVFDDGPEPTGLRYCINSASLRFISKEDLDKEGYSEYKKLFRK</sequence>
<dbReference type="NCBIfam" id="TIGR00401">
    <property type="entry name" value="msrA"/>
    <property type="match status" value="1"/>
</dbReference>
<dbReference type="InterPro" id="IPR002579">
    <property type="entry name" value="Met_Sox_Rdtase_MsrB_dom"/>
</dbReference>
<dbReference type="PATRIC" id="fig|1703778.3.peg.1408"/>
<organism evidence="12 13">
    <name type="scientific">candidate division WOR_3 bacterium SM1_77</name>
    <dbReference type="NCBI Taxonomy" id="1703778"/>
    <lineage>
        <taxon>Bacteria</taxon>
        <taxon>Bacteria division WOR-3</taxon>
    </lineage>
</organism>
<dbReference type="InterPro" id="IPR028427">
    <property type="entry name" value="Met_Sox_Rdtase_MsrB"/>
</dbReference>
<comment type="similarity">
    <text evidence="9">Belongs to the MsrB Met sulfoxide reductase family.</text>
</comment>
<dbReference type="FunFam" id="3.30.1060.10:FF:000003">
    <property type="entry name" value="Peptide methionine sulfoxide reductase MsrA"/>
    <property type="match status" value="1"/>
</dbReference>
<dbReference type="GO" id="GO:0005737">
    <property type="term" value="C:cytoplasm"/>
    <property type="evidence" value="ECO:0007669"/>
    <property type="project" value="TreeGrafter"/>
</dbReference>
<gene>
    <name evidence="10" type="primary">msrA</name>
    <name evidence="9" type="synonym">msrB</name>
    <name evidence="12" type="ORF">AMJ74_02120</name>
</gene>
<evidence type="ECO:0000256" key="6">
    <source>
        <dbReference type="ARBA" id="ARBA00047806"/>
    </source>
</evidence>
<evidence type="ECO:0000256" key="4">
    <source>
        <dbReference type="ARBA" id="ARBA00023268"/>
    </source>
</evidence>
<dbReference type="HAMAP" id="MF_01401">
    <property type="entry name" value="MsrA"/>
    <property type="match status" value="1"/>
</dbReference>
<feature type="domain" description="MsrB" evidence="11">
    <location>
        <begin position="195"/>
        <end position="317"/>
    </location>
</feature>
<dbReference type="AlphaFoldDB" id="A0A0S8JZL0"/>
<comment type="similarity">
    <text evidence="2">In the N-terminal section; belongs to the MsrA Met sulfoxide reductase family.</text>
</comment>
<dbReference type="GO" id="GO:0006979">
    <property type="term" value="P:response to oxidative stress"/>
    <property type="evidence" value="ECO:0007669"/>
    <property type="project" value="InterPro"/>
</dbReference>
<dbReference type="Gene3D" id="3.30.1060.10">
    <property type="entry name" value="Peptide methionine sulphoxide reductase MsrA"/>
    <property type="match status" value="1"/>
</dbReference>
<dbReference type="InterPro" id="IPR002569">
    <property type="entry name" value="Met_Sox_Rdtase_MsrA_dom"/>
</dbReference>
<dbReference type="GO" id="GO:0033744">
    <property type="term" value="F:L-methionine:thioredoxin-disulfide S-oxidoreductase activity"/>
    <property type="evidence" value="ECO:0007669"/>
    <property type="project" value="RHEA"/>
</dbReference>
<evidence type="ECO:0000256" key="10">
    <source>
        <dbReference type="HAMAP-Rule" id="MF_01401"/>
    </source>
</evidence>
<comment type="caution">
    <text evidence="12">The sequence shown here is derived from an EMBL/GenBank/DDBJ whole genome shotgun (WGS) entry which is preliminary data.</text>
</comment>
<comment type="catalytic activity">
    <reaction evidence="8 10">
        <text>[thioredoxin]-disulfide + L-methionine + H2O = L-methionine (S)-S-oxide + [thioredoxin]-dithiol</text>
        <dbReference type="Rhea" id="RHEA:19993"/>
        <dbReference type="Rhea" id="RHEA-COMP:10698"/>
        <dbReference type="Rhea" id="RHEA-COMP:10700"/>
        <dbReference type="ChEBI" id="CHEBI:15377"/>
        <dbReference type="ChEBI" id="CHEBI:29950"/>
        <dbReference type="ChEBI" id="CHEBI:50058"/>
        <dbReference type="ChEBI" id="CHEBI:57844"/>
        <dbReference type="ChEBI" id="CHEBI:58772"/>
        <dbReference type="EC" id="1.8.4.11"/>
    </reaction>
</comment>
<evidence type="ECO:0000313" key="12">
    <source>
        <dbReference type="EMBL" id="KPL15135.1"/>
    </source>
</evidence>
<dbReference type="SUPFAM" id="SSF55068">
    <property type="entry name" value="Peptide methionine sulfoxide reductase"/>
    <property type="match status" value="1"/>
</dbReference>
<dbReference type="EMBL" id="LJVE01000023">
    <property type="protein sequence ID" value="KPL15135.1"/>
    <property type="molecule type" value="Genomic_DNA"/>
</dbReference>
<evidence type="ECO:0000256" key="7">
    <source>
        <dbReference type="ARBA" id="ARBA00048488"/>
    </source>
</evidence>
<evidence type="ECO:0000256" key="8">
    <source>
        <dbReference type="ARBA" id="ARBA00048782"/>
    </source>
</evidence>
<comment type="catalytic activity">
    <reaction evidence="7 9">
        <text>L-methionyl-[protein] + [thioredoxin]-disulfide + H2O = L-methionyl-(R)-S-oxide-[protein] + [thioredoxin]-dithiol</text>
        <dbReference type="Rhea" id="RHEA:24164"/>
        <dbReference type="Rhea" id="RHEA-COMP:10698"/>
        <dbReference type="Rhea" id="RHEA-COMP:10700"/>
        <dbReference type="Rhea" id="RHEA-COMP:12313"/>
        <dbReference type="Rhea" id="RHEA-COMP:12314"/>
        <dbReference type="ChEBI" id="CHEBI:15377"/>
        <dbReference type="ChEBI" id="CHEBI:16044"/>
        <dbReference type="ChEBI" id="CHEBI:29950"/>
        <dbReference type="ChEBI" id="CHEBI:45764"/>
        <dbReference type="ChEBI" id="CHEBI:50058"/>
        <dbReference type="EC" id="1.8.4.12"/>
    </reaction>
</comment>
<dbReference type="NCBIfam" id="TIGR00357">
    <property type="entry name" value="peptide-methionine (R)-S-oxide reductase MsrB"/>
    <property type="match status" value="1"/>
</dbReference>
<dbReference type="InterPro" id="IPR036509">
    <property type="entry name" value="Met_Sox_Rdtase_MsrA_sf"/>
</dbReference>
<comment type="caution">
    <text evidence="9">Lacks conserved residue(s) required for the propagation of feature annotation.</text>
</comment>
<dbReference type="GO" id="GO:0030091">
    <property type="term" value="P:protein repair"/>
    <property type="evidence" value="ECO:0007669"/>
    <property type="project" value="InterPro"/>
</dbReference>
<comment type="similarity">
    <text evidence="10">Belongs to the MsrA Met sulfoxide reductase family.</text>
</comment>
<keyword evidence="4" id="KW-0511">Multifunctional enzyme</keyword>
<dbReference type="EC" id="1.8.4.11" evidence="10"/>